<keyword evidence="3 6" id="KW-0812">Transmembrane</keyword>
<reference evidence="7 8" key="1">
    <citation type="submission" date="2018-01" db="EMBL/GenBank/DDBJ databases">
        <title>Draft genome sequence of Jishengella sp. NA12.</title>
        <authorList>
            <person name="Sahin N."/>
            <person name="Ay H."/>
            <person name="Saygin H."/>
        </authorList>
    </citation>
    <scope>NUCLEOTIDE SEQUENCE [LARGE SCALE GENOMIC DNA]</scope>
    <source>
        <strain evidence="7 8">NA12</strain>
    </source>
</reference>
<feature type="transmembrane region" description="Helical" evidence="6">
    <location>
        <begin position="396"/>
        <end position="418"/>
    </location>
</feature>
<evidence type="ECO:0000256" key="4">
    <source>
        <dbReference type="ARBA" id="ARBA00022989"/>
    </source>
</evidence>
<evidence type="ECO:0008006" key="9">
    <source>
        <dbReference type="Google" id="ProtNLM"/>
    </source>
</evidence>
<feature type="transmembrane region" description="Helical" evidence="6">
    <location>
        <begin position="240"/>
        <end position="262"/>
    </location>
</feature>
<evidence type="ECO:0000256" key="3">
    <source>
        <dbReference type="ARBA" id="ARBA00022692"/>
    </source>
</evidence>
<evidence type="ECO:0000256" key="2">
    <source>
        <dbReference type="ARBA" id="ARBA00022448"/>
    </source>
</evidence>
<feature type="transmembrane region" description="Helical" evidence="6">
    <location>
        <begin position="103"/>
        <end position="131"/>
    </location>
</feature>
<keyword evidence="4 6" id="KW-1133">Transmembrane helix</keyword>
<feature type="transmembrane region" description="Helical" evidence="6">
    <location>
        <begin position="199"/>
        <end position="219"/>
    </location>
</feature>
<dbReference type="GO" id="GO:0005384">
    <property type="term" value="F:manganese ion transmembrane transporter activity"/>
    <property type="evidence" value="ECO:0007669"/>
    <property type="project" value="TreeGrafter"/>
</dbReference>
<comment type="subcellular location">
    <subcellularLocation>
        <location evidence="1">Membrane</location>
        <topology evidence="1">Multi-pass membrane protein</topology>
    </subcellularLocation>
</comment>
<dbReference type="RefSeq" id="WP_111214834.1">
    <property type="nucleotide sequence ID" value="NZ_POTY01000101.1"/>
</dbReference>
<evidence type="ECO:0000256" key="1">
    <source>
        <dbReference type="ARBA" id="ARBA00004141"/>
    </source>
</evidence>
<feature type="transmembrane region" description="Helical" evidence="6">
    <location>
        <begin position="361"/>
        <end position="384"/>
    </location>
</feature>
<dbReference type="InterPro" id="IPR001046">
    <property type="entry name" value="NRAMP_fam"/>
</dbReference>
<evidence type="ECO:0000313" key="8">
    <source>
        <dbReference type="Proteomes" id="UP000248924"/>
    </source>
</evidence>
<dbReference type="PANTHER" id="PTHR11706">
    <property type="entry name" value="SOLUTE CARRIER PROTEIN FAMILY 11 MEMBER"/>
    <property type="match status" value="1"/>
</dbReference>
<dbReference type="GO" id="GO:0034755">
    <property type="term" value="P:iron ion transmembrane transport"/>
    <property type="evidence" value="ECO:0007669"/>
    <property type="project" value="TreeGrafter"/>
</dbReference>
<feature type="transmembrane region" description="Helical" evidence="6">
    <location>
        <begin position="291"/>
        <end position="315"/>
    </location>
</feature>
<dbReference type="Pfam" id="PF01566">
    <property type="entry name" value="Nramp"/>
    <property type="match status" value="1"/>
</dbReference>
<dbReference type="PANTHER" id="PTHR11706:SF33">
    <property type="entry name" value="NATURAL RESISTANCE-ASSOCIATED MACROPHAGE PROTEIN 2"/>
    <property type="match status" value="1"/>
</dbReference>
<evidence type="ECO:0000256" key="5">
    <source>
        <dbReference type="ARBA" id="ARBA00023136"/>
    </source>
</evidence>
<feature type="transmembrane region" description="Helical" evidence="6">
    <location>
        <begin position="137"/>
        <end position="154"/>
    </location>
</feature>
<name>A0A2W2EIR3_9ACTN</name>
<dbReference type="EMBL" id="POTY01000101">
    <property type="protein sequence ID" value="PZG16665.1"/>
    <property type="molecule type" value="Genomic_DNA"/>
</dbReference>
<gene>
    <name evidence="7" type="ORF">C1I95_17060</name>
</gene>
<sequence>MTRKPSSRSGTGRGARRGAGDRRFRLRSWGPGLVSGAADTDPTTVATLVVVGASTMFGLAWLTLLMMPALAVVQVLATRVGVLSGRDLQQAVVDGYGRVVSTLLLISILGVNVVTIAADVAAGAAAIGLLTGVDSRWLVPVFAAGALALLLIGKYDEVERILKLVMLGLLAYGAAAILARPDWLAVARGSLIPSLSFTQAHLAGTLAILGTTLTSYTYVWQTVEQVEEPCSRERLRTRELDAVTGAGLAAVIFWCILVASGATLGTHHQQVTTAEQAAQALRPLAGPYASVLFSVGLLASALIAVPVIMAAGGYVAASAFGWPRGLNKTPRQAPRFYAVVGAQTLAGVALALSGIGPIQLLFLASLIGGVATPLGLIMLALAAGNPALVGQSRVHWSLRAAGWLIAALVTAVSLFFLAQQLHLIGG</sequence>
<dbReference type="GO" id="GO:0005886">
    <property type="term" value="C:plasma membrane"/>
    <property type="evidence" value="ECO:0007669"/>
    <property type="project" value="TreeGrafter"/>
</dbReference>
<proteinExistence type="predicted"/>
<keyword evidence="5 6" id="KW-0472">Membrane</keyword>
<dbReference type="AlphaFoldDB" id="A0A2W2EIR3"/>
<evidence type="ECO:0000256" key="6">
    <source>
        <dbReference type="SAM" id="Phobius"/>
    </source>
</evidence>
<organism evidence="7 8">
    <name type="scientific">Micromonospora craterilacus</name>
    <dbReference type="NCBI Taxonomy" id="1655439"/>
    <lineage>
        <taxon>Bacteria</taxon>
        <taxon>Bacillati</taxon>
        <taxon>Actinomycetota</taxon>
        <taxon>Actinomycetes</taxon>
        <taxon>Micromonosporales</taxon>
        <taxon>Micromonosporaceae</taxon>
        <taxon>Micromonospora</taxon>
    </lineage>
</organism>
<dbReference type="OrthoDB" id="9787548at2"/>
<feature type="transmembrane region" description="Helical" evidence="6">
    <location>
        <begin position="336"/>
        <end position="355"/>
    </location>
</feature>
<dbReference type="GO" id="GO:0015086">
    <property type="term" value="F:cadmium ion transmembrane transporter activity"/>
    <property type="evidence" value="ECO:0007669"/>
    <property type="project" value="TreeGrafter"/>
</dbReference>
<feature type="transmembrane region" description="Helical" evidence="6">
    <location>
        <begin position="161"/>
        <end position="179"/>
    </location>
</feature>
<keyword evidence="2" id="KW-0813">Transport</keyword>
<protein>
    <recommendedName>
        <fullName evidence="9">Manganese transporter</fullName>
    </recommendedName>
</protein>
<accession>A0A2W2EIR3</accession>
<dbReference type="Proteomes" id="UP000248924">
    <property type="component" value="Unassembled WGS sequence"/>
</dbReference>
<comment type="caution">
    <text evidence="7">The sequence shown here is derived from an EMBL/GenBank/DDBJ whole genome shotgun (WGS) entry which is preliminary data.</text>
</comment>
<evidence type="ECO:0000313" key="7">
    <source>
        <dbReference type="EMBL" id="PZG16665.1"/>
    </source>
</evidence>
<keyword evidence="8" id="KW-1185">Reference proteome</keyword>